<reference evidence="8 9" key="1">
    <citation type="submission" date="2023-12" db="EMBL/GenBank/DDBJ databases">
        <title>Baltic Sea Cyanobacteria.</title>
        <authorList>
            <person name="Delbaje E."/>
            <person name="Fewer D.P."/>
            <person name="Shishido T.K."/>
        </authorList>
    </citation>
    <scope>NUCLEOTIDE SEQUENCE [LARGE SCALE GENOMIC DNA]</scope>
    <source>
        <strain evidence="8 9">UHCC 0139</strain>
    </source>
</reference>
<comment type="pathway">
    <text evidence="3">Amino-sugar metabolism; N-acetylneuraminate degradation; D-fructose 6-phosphate from N-acetylneuraminate: step 3/5.</text>
</comment>
<dbReference type="InterPro" id="IPR013785">
    <property type="entry name" value="Aldolase_TIM"/>
</dbReference>
<evidence type="ECO:0000313" key="8">
    <source>
        <dbReference type="EMBL" id="MEA5391062.1"/>
    </source>
</evidence>
<dbReference type="Gene3D" id="3.20.20.70">
    <property type="entry name" value="Aldolase class I"/>
    <property type="match status" value="1"/>
</dbReference>
<evidence type="ECO:0000256" key="7">
    <source>
        <dbReference type="ARBA" id="ARBA00023277"/>
    </source>
</evidence>
<accession>A0ABU5RTJ5</accession>
<evidence type="ECO:0000256" key="3">
    <source>
        <dbReference type="ARBA" id="ARBA00005081"/>
    </source>
</evidence>
<evidence type="ECO:0000313" key="9">
    <source>
        <dbReference type="Proteomes" id="UP001304461"/>
    </source>
</evidence>
<dbReference type="Proteomes" id="UP001304461">
    <property type="component" value="Unassembled WGS sequence"/>
</dbReference>
<dbReference type="Pfam" id="PF04131">
    <property type="entry name" value="NanE"/>
    <property type="match status" value="1"/>
</dbReference>
<evidence type="ECO:0000256" key="1">
    <source>
        <dbReference type="ARBA" id="ARBA00000056"/>
    </source>
</evidence>
<keyword evidence="7" id="KW-0119">Carbohydrate metabolism</keyword>
<dbReference type="SUPFAM" id="SSF51366">
    <property type="entry name" value="Ribulose-phoshate binding barrel"/>
    <property type="match status" value="1"/>
</dbReference>
<proteinExistence type="inferred from homology"/>
<comment type="caution">
    <text evidence="8">The sequence shown here is derived from an EMBL/GenBank/DDBJ whole genome shotgun (WGS) entry which is preliminary data.</text>
</comment>
<dbReference type="EC" id="5.1.3.9" evidence="5"/>
<dbReference type="PANTHER" id="PTHR36204:SF1">
    <property type="entry name" value="N-ACETYLMANNOSAMINE-6-PHOSPHATE 2-EPIMERASE-RELATED"/>
    <property type="match status" value="1"/>
</dbReference>
<evidence type="ECO:0000256" key="6">
    <source>
        <dbReference type="ARBA" id="ARBA00023235"/>
    </source>
</evidence>
<name>A0ABU5RTJ5_9CYAN</name>
<dbReference type="PANTHER" id="PTHR36204">
    <property type="entry name" value="N-ACETYLMANNOSAMINE-6-PHOSPHATE 2-EPIMERASE-RELATED"/>
    <property type="match status" value="1"/>
</dbReference>
<dbReference type="EMBL" id="JAYGHX010000003">
    <property type="protein sequence ID" value="MEA5391062.1"/>
    <property type="molecule type" value="Genomic_DNA"/>
</dbReference>
<dbReference type="InterPro" id="IPR007260">
    <property type="entry name" value="NanE"/>
</dbReference>
<keyword evidence="6 8" id="KW-0413">Isomerase</keyword>
<dbReference type="NCBIfam" id="NF002231">
    <property type="entry name" value="PRK01130.1"/>
    <property type="match status" value="1"/>
</dbReference>
<dbReference type="CDD" id="cd04729">
    <property type="entry name" value="NanE"/>
    <property type="match status" value="1"/>
</dbReference>
<dbReference type="GO" id="GO:0047465">
    <property type="term" value="F:N-acylglucosamine-6-phosphate 2-epimerase activity"/>
    <property type="evidence" value="ECO:0007669"/>
    <property type="project" value="UniProtKB-EC"/>
</dbReference>
<comment type="catalytic activity">
    <reaction evidence="1">
        <text>an N-acyl-D-glucosamine 6-phosphate = an N-acyl-D-mannosamine 6-phosphate</text>
        <dbReference type="Rhea" id="RHEA:23932"/>
        <dbReference type="ChEBI" id="CHEBI:57599"/>
        <dbReference type="ChEBI" id="CHEBI:57666"/>
        <dbReference type="EC" id="5.1.3.9"/>
    </reaction>
</comment>
<evidence type="ECO:0000256" key="5">
    <source>
        <dbReference type="ARBA" id="ARBA00013180"/>
    </source>
</evidence>
<dbReference type="InterPro" id="IPR011060">
    <property type="entry name" value="RibuloseP-bd_barrel"/>
</dbReference>
<evidence type="ECO:0000256" key="2">
    <source>
        <dbReference type="ARBA" id="ARBA00002147"/>
    </source>
</evidence>
<gene>
    <name evidence="8" type="ORF">VB738_07275</name>
</gene>
<dbReference type="RefSeq" id="WP_323305104.1">
    <property type="nucleotide sequence ID" value="NZ_JAYGHX010000003.1"/>
</dbReference>
<keyword evidence="9" id="KW-1185">Reference proteome</keyword>
<comment type="similarity">
    <text evidence="4">Belongs to the NanE family.</text>
</comment>
<protein>
    <recommendedName>
        <fullName evidence="5">N-acylglucosamine-6-phosphate 2-epimerase</fullName>
        <ecNumber evidence="5">5.1.3.9</ecNumber>
    </recommendedName>
</protein>
<comment type="function">
    <text evidence="2">Converts N-acetylmannosamine-6-phosphate (ManNAc-6-P) to N-acetylglucosamine-6-phosphate (GlcNAc-6-P).</text>
</comment>
<sequence>MASSRPLPQRAELAGRLIVSVQAPEGSPMRDPAVIAAMAEASLLQGAAGVRLESPEHIGAVRRRCPDALIVGLWKRSFPGSSVYITPGWEEIRAVWAAGADVVAIDATERPRPDGQGLEELMARARQELGAPLMADVDSVANGLKAAALGCQWVGTTLYGYTEATASLPPPAWYLLGPLRRDLPEAVALICEGGITSKQEATRALACGADAVVVGTAITGVDLQVAAYVKAMAG</sequence>
<organism evidence="8 9">
    <name type="scientific">Cyanobium gracile UHCC 0139</name>
    <dbReference type="NCBI Taxonomy" id="3110308"/>
    <lineage>
        <taxon>Bacteria</taxon>
        <taxon>Bacillati</taxon>
        <taxon>Cyanobacteriota</taxon>
        <taxon>Cyanophyceae</taxon>
        <taxon>Synechococcales</taxon>
        <taxon>Prochlorococcaceae</taxon>
        <taxon>Cyanobium</taxon>
    </lineage>
</organism>
<evidence type="ECO:0000256" key="4">
    <source>
        <dbReference type="ARBA" id="ARBA00007439"/>
    </source>
</evidence>